<keyword evidence="2" id="KW-1185">Reference proteome</keyword>
<protein>
    <submittedName>
        <fullName evidence="1">Uncharacterized protein</fullName>
    </submittedName>
</protein>
<dbReference type="AlphaFoldDB" id="A0AAV6TYR9"/>
<comment type="caution">
    <text evidence="1">The sequence shown here is derived from an EMBL/GenBank/DDBJ whole genome shotgun (WGS) entry which is preliminary data.</text>
</comment>
<evidence type="ECO:0000313" key="1">
    <source>
        <dbReference type="EMBL" id="KAG8177202.1"/>
    </source>
</evidence>
<sequence length="72" mass="7771">MDSNVYNPSIPYIGPLSGQLQPGNLIRVVGVVKTSATCWVSAIICDTLYLLLAWGDGNMFEEIKTNTIALAL</sequence>
<accession>A0AAV6TYR9</accession>
<name>A0AAV6TYR9_9ARAC</name>
<dbReference type="EMBL" id="JAFNEN010000805">
    <property type="protein sequence ID" value="KAG8177202.1"/>
    <property type="molecule type" value="Genomic_DNA"/>
</dbReference>
<dbReference type="Gene3D" id="2.60.120.200">
    <property type="match status" value="1"/>
</dbReference>
<dbReference type="Proteomes" id="UP000827092">
    <property type="component" value="Unassembled WGS sequence"/>
</dbReference>
<reference evidence="1 2" key="1">
    <citation type="journal article" date="2022" name="Nat. Ecol. Evol.">
        <title>A masculinizing supergene underlies an exaggerated male reproductive morph in a spider.</title>
        <authorList>
            <person name="Hendrickx F."/>
            <person name="De Corte Z."/>
            <person name="Sonet G."/>
            <person name="Van Belleghem S.M."/>
            <person name="Kostlbacher S."/>
            <person name="Vangestel C."/>
        </authorList>
    </citation>
    <scope>NUCLEOTIDE SEQUENCE [LARGE SCALE GENOMIC DNA]</scope>
    <source>
        <strain evidence="1">W744_W776</strain>
    </source>
</reference>
<evidence type="ECO:0000313" key="2">
    <source>
        <dbReference type="Proteomes" id="UP000827092"/>
    </source>
</evidence>
<proteinExistence type="predicted"/>
<organism evidence="1 2">
    <name type="scientific">Oedothorax gibbosus</name>
    <dbReference type="NCBI Taxonomy" id="931172"/>
    <lineage>
        <taxon>Eukaryota</taxon>
        <taxon>Metazoa</taxon>
        <taxon>Ecdysozoa</taxon>
        <taxon>Arthropoda</taxon>
        <taxon>Chelicerata</taxon>
        <taxon>Arachnida</taxon>
        <taxon>Araneae</taxon>
        <taxon>Araneomorphae</taxon>
        <taxon>Entelegynae</taxon>
        <taxon>Araneoidea</taxon>
        <taxon>Linyphiidae</taxon>
        <taxon>Erigoninae</taxon>
        <taxon>Oedothorax</taxon>
    </lineage>
</organism>
<gene>
    <name evidence="1" type="ORF">JTE90_020839</name>
</gene>